<keyword evidence="2" id="KW-1185">Reference proteome</keyword>
<evidence type="ECO:0000313" key="1">
    <source>
        <dbReference type="EMBL" id="SFU68198.1"/>
    </source>
</evidence>
<protein>
    <submittedName>
        <fullName evidence="1">Uncharacterized protein</fullName>
    </submittedName>
</protein>
<gene>
    <name evidence="1" type="ORF">SAMN04487941_1931</name>
</gene>
<sequence>MIFDSTRSKERRAGLREASYILDSKSDVFAIHYSCESFNKYKSTTPRVTSVSIYNLITGEQRCFSIHLEAQIRSFDCDKLSSVELDASERSLLQKFFKFVKAHQGCLWVHWNMKNSKYGFDALSFRYKFLMQRSAPNVKMQYRYDLYVLLKKLYGPNFETNEYESKLLALTQRNCLAIRGMMIGIQEADAFDRKEFQAVMESSQGKSEAIGLIVKAAGEKTLKVNASLRDIYGISPLGLILYVADNFVRISKLWKITIGVVGVIFSMWKFIY</sequence>
<dbReference type="Proteomes" id="UP000182491">
    <property type="component" value="Unassembled WGS sequence"/>
</dbReference>
<dbReference type="SUPFAM" id="SSF53098">
    <property type="entry name" value="Ribonuclease H-like"/>
    <property type="match status" value="1"/>
</dbReference>
<dbReference type="AlphaFoldDB" id="A0A1I7I5J5"/>
<reference evidence="2" key="1">
    <citation type="submission" date="2016-10" db="EMBL/GenBank/DDBJ databases">
        <authorList>
            <person name="Varghese N."/>
        </authorList>
    </citation>
    <scope>NUCLEOTIDE SEQUENCE [LARGE SCALE GENOMIC DNA]</scope>
    <source>
        <strain evidence="2">DSM 18820</strain>
    </source>
</reference>
<accession>A0A1I7I5J5</accession>
<dbReference type="InterPro" id="IPR012337">
    <property type="entry name" value="RNaseH-like_sf"/>
</dbReference>
<dbReference type="EMBL" id="FPCA01000002">
    <property type="protein sequence ID" value="SFU68198.1"/>
    <property type="molecule type" value="Genomic_DNA"/>
</dbReference>
<dbReference type="RefSeq" id="WP_068837658.1">
    <property type="nucleotide sequence ID" value="NZ_BMXC01000002.1"/>
</dbReference>
<evidence type="ECO:0000313" key="2">
    <source>
        <dbReference type="Proteomes" id="UP000182491"/>
    </source>
</evidence>
<dbReference type="OrthoDB" id="7889003at2"/>
<name>A0A1I7I5J5_9BACT</name>
<proteinExistence type="predicted"/>
<organism evidence="1 2">
    <name type="scientific">Pontibacter akesuensis</name>
    <dbReference type="NCBI Taxonomy" id="388950"/>
    <lineage>
        <taxon>Bacteria</taxon>
        <taxon>Pseudomonadati</taxon>
        <taxon>Bacteroidota</taxon>
        <taxon>Cytophagia</taxon>
        <taxon>Cytophagales</taxon>
        <taxon>Hymenobacteraceae</taxon>
        <taxon>Pontibacter</taxon>
    </lineage>
</organism>